<evidence type="ECO:0008006" key="2">
    <source>
        <dbReference type="Google" id="ProtNLM"/>
    </source>
</evidence>
<proteinExistence type="predicted"/>
<dbReference type="AlphaFoldDB" id="A0A6S6U0R2"/>
<evidence type="ECO:0000313" key="1">
    <source>
        <dbReference type="EMBL" id="CAA6825264.1"/>
    </source>
</evidence>
<organism evidence="1">
    <name type="scientific">uncultured Sulfurovum sp</name>
    <dbReference type="NCBI Taxonomy" id="269237"/>
    <lineage>
        <taxon>Bacteria</taxon>
        <taxon>Pseudomonadati</taxon>
        <taxon>Campylobacterota</taxon>
        <taxon>Epsilonproteobacteria</taxon>
        <taxon>Campylobacterales</taxon>
        <taxon>Sulfurovaceae</taxon>
        <taxon>Sulfurovum</taxon>
        <taxon>environmental samples</taxon>
    </lineage>
</organism>
<accession>A0A6S6U0R2</accession>
<protein>
    <recommendedName>
        <fullName evidence="2">DUF4412 domain-containing protein</fullName>
    </recommendedName>
</protein>
<sequence length="389" mass="43551">MIKVVKLLIIVGLGLTGIEANQMKKYDVKSAKIEYELKGSGDIMGMVKVKSIGKKRLIFDDYGVKNLEERNEVKKETTMGTTKVNKTHTMMYMNDTVMYKVDFDKKIIHRMKNQGAAIAAMLRGGKNIKQTGEEIMIKMGGKKLGTDKVLGFECVIWDLMGTKQCMYKGIPLKVESDIMGMKSTEVAISAVFDIGLNNDDFKLPDYPVYNLDMDVMMQGGEPKELDKSKIGQMDMKDNGSKDIESNEVAQGMAALGAGMAALSKAGIDMSQDISPDQEKMMQKAMMNAMGGEGKMLAMMKKEIFEESSMEEMVFAKECFGTANTLKEANKCVNKGNEMFGGDEELLTSWSKQDKKEMLNDMKEFEKMMPCIQEAQTMDAFQRCMPEDKY</sequence>
<dbReference type="EMBL" id="CACVAS010000128">
    <property type="protein sequence ID" value="CAA6825264.1"/>
    <property type="molecule type" value="Genomic_DNA"/>
</dbReference>
<reference evidence="1" key="1">
    <citation type="submission" date="2020-01" db="EMBL/GenBank/DDBJ databases">
        <authorList>
            <person name="Meier V. D."/>
            <person name="Meier V D."/>
        </authorList>
    </citation>
    <scope>NUCLEOTIDE SEQUENCE</scope>
    <source>
        <strain evidence="1">HLG_WM_MAG_01</strain>
    </source>
</reference>
<name>A0A6S6U0R2_9BACT</name>
<gene>
    <name evidence="1" type="ORF">HELGO_WM7075</name>
</gene>